<evidence type="ECO:0000313" key="1">
    <source>
        <dbReference type="EMBL" id="KAD6455160.1"/>
    </source>
</evidence>
<reference evidence="1 2" key="1">
    <citation type="submission" date="2019-05" db="EMBL/GenBank/DDBJ databases">
        <title>Mikania micrantha, genome provides insights into the molecular mechanism of rapid growth.</title>
        <authorList>
            <person name="Liu B."/>
        </authorList>
    </citation>
    <scope>NUCLEOTIDE SEQUENCE [LARGE SCALE GENOMIC DNA]</scope>
    <source>
        <strain evidence="1">NLD-2019</strain>
        <tissue evidence="1">Leaf</tissue>
    </source>
</reference>
<proteinExistence type="predicted"/>
<name>A0A5N6PK99_9ASTR</name>
<protein>
    <submittedName>
        <fullName evidence="1">Uncharacterized protein</fullName>
    </submittedName>
</protein>
<keyword evidence="2" id="KW-1185">Reference proteome</keyword>
<dbReference type="AlphaFoldDB" id="A0A5N6PK99"/>
<gene>
    <name evidence="1" type="ORF">E3N88_09866</name>
</gene>
<comment type="caution">
    <text evidence="1">The sequence shown here is derived from an EMBL/GenBank/DDBJ whole genome shotgun (WGS) entry which is preliminary data.</text>
</comment>
<accession>A0A5N6PK99</accession>
<evidence type="ECO:0000313" key="2">
    <source>
        <dbReference type="Proteomes" id="UP000326396"/>
    </source>
</evidence>
<dbReference type="Proteomes" id="UP000326396">
    <property type="component" value="Linkage Group LG12"/>
</dbReference>
<organism evidence="1 2">
    <name type="scientific">Mikania micrantha</name>
    <name type="common">bitter vine</name>
    <dbReference type="NCBI Taxonomy" id="192012"/>
    <lineage>
        <taxon>Eukaryota</taxon>
        <taxon>Viridiplantae</taxon>
        <taxon>Streptophyta</taxon>
        <taxon>Embryophyta</taxon>
        <taxon>Tracheophyta</taxon>
        <taxon>Spermatophyta</taxon>
        <taxon>Magnoliopsida</taxon>
        <taxon>eudicotyledons</taxon>
        <taxon>Gunneridae</taxon>
        <taxon>Pentapetalae</taxon>
        <taxon>asterids</taxon>
        <taxon>campanulids</taxon>
        <taxon>Asterales</taxon>
        <taxon>Asteraceae</taxon>
        <taxon>Asteroideae</taxon>
        <taxon>Heliantheae alliance</taxon>
        <taxon>Eupatorieae</taxon>
        <taxon>Mikania</taxon>
    </lineage>
</organism>
<dbReference type="EMBL" id="SZYD01000004">
    <property type="protein sequence ID" value="KAD6455160.1"/>
    <property type="molecule type" value="Genomic_DNA"/>
</dbReference>
<sequence length="175" mass="20048">MKTSTRSELIDDAIEEIYEKPYESDLETIGDFISPHDEILIDKFDLPPTEAEVKLGYISGKKEDKPGYESEKEDEAYQRLIKSKKSACSVLEEVRDDDNDEKLIFQASCPISWSQAHRLAACTQARRTARIRQPDIFFRDPRASPGSLTRPGAYRPRVISPVFRQKLRFAIPNNP</sequence>